<accession>A0ACC1HLL8</accession>
<reference evidence="1" key="1">
    <citation type="submission" date="2022-06" db="EMBL/GenBank/DDBJ databases">
        <title>Phylogenomic reconstructions and comparative analyses of Kickxellomycotina fungi.</title>
        <authorList>
            <person name="Reynolds N.K."/>
            <person name="Stajich J.E."/>
            <person name="Barry K."/>
            <person name="Grigoriev I.V."/>
            <person name="Crous P."/>
            <person name="Smith M.E."/>
        </authorList>
    </citation>
    <scope>NUCLEOTIDE SEQUENCE</scope>
    <source>
        <strain evidence="1">RSA 2271</strain>
    </source>
</reference>
<proteinExistence type="predicted"/>
<evidence type="ECO:0000313" key="2">
    <source>
        <dbReference type="Proteomes" id="UP001145114"/>
    </source>
</evidence>
<keyword evidence="2" id="KW-1185">Reference proteome</keyword>
<name>A0ACC1HLL8_9FUNG</name>
<organism evidence="1 2">
    <name type="scientific">Spiromyces aspiralis</name>
    <dbReference type="NCBI Taxonomy" id="68401"/>
    <lineage>
        <taxon>Eukaryota</taxon>
        <taxon>Fungi</taxon>
        <taxon>Fungi incertae sedis</taxon>
        <taxon>Zoopagomycota</taxon>
        <taxon>Kickxellomycotina</taxon>
        <taxon>Kickxellomycetes</taxon>
        <taxon>Kickxellales</taxon>
        <taxon>Kickxellaceae</taxon>
        <taxon>Spiromyces</taxon>
    </lineage>
</organism>
<feature type="non-terminal residue" evidence="1">
    <location>
        <position position="221"/>
    </location>
</feature>
<protein>
    <submittedName>
        <fullName evidence="1">Uncharacterized protein</fullName>
    </submittedName>
</protein>
<gene>
    <name evidence="1" type="ORF">EV182_007918</name>
</gene>
<comment type="caution">
    <text evidence="1">The sequence shown here is derived from an EMBL/GenBank/DDBJ whole genome shotgun (WGS) entry which is preliminary data.</text>
</comment>
<dbReference type="Proteomes" id="UP001145114">
    <property type="component" value="Unassembled WGS sequence"/>
</dbReference>
<evidence type="ECO:0000313" key="1">
    <source>
        <dbReference type="EMBL" id="KAJ1676576.1"/>
    </source>
</evidence>
<sequence>MLLKSLVQFLNAYYGRACILLVDEFDTPIIAASEDNRDIIKGHIRGMLAPIVKTTENLLSKCIMVGVNSVSLGDLGSGLNNVRALPLHYASEVLYPDDVLKREDLPYQLAFGFTEDEVRKLIETHVFPGPDNEAMVDIALNVARDWYDGYYVFKDFRIYNPWSVMMFIKALINFGPCSNEAEILAKAQPYWFETGSPNPLTEMYSVINNINPSISHVILRM</sequence>
<dbReference type="EMBL" id="JAMZIH010003862">
    <property type="protein sequence ID" value="KAJ1676576.1"/>
    <property type="molecule type" value="Genomic_DNA"/>
</dbReference>